<dbReference type="SUPFAM" id="SSF52540">
    <property type="entry name" value="P-loop containing nucleoside triphosphate hydrolases"/>
    <property type="match status" value="1"/>
</dbReference>
<dbReference type="EMBL" id="ASWJ01000009">
    <property type="protein sequence ID" value="EOW80248.1"/>
    <property type="molecule type" value="Genomic_DNA"/>
</dbReference>
<name>S1N3R6_9ENTE</name>
<dbReference type="PANTHER" id="PTHR40396">
    <property type="entry name" value="ATPASE-LIKE PROTEIN"/>
    <property type="match status" value="1"/>
</dbReference>
<dbReference type="PATRIC" id="fig|1121865.3.peg.1295"/>
<accession>S1N3R6</accession>
<dbReference type="Proteomes" id="UP000014113">
    <property type="component" value="Unassembled WGS sequence"/>
</dbReference>
<feature type="domain" description="ATPase AAA-type core" evidence="1">
    <location>
        <begin position="34"/>
        <end position="377"/>
    </location>
</feature>
<dbReference type="InterPro" id="IPR027417">
    <property type="entry name" value="P-loop_NTPase"/>
</dbReference>
<sequence length="438" mass="50780">MFSVIEAKNYKSFAHLYLDLNKNKKAKTVKNMISIYGENGSGKSSVIYLFEILAHSLHTIQTFNNLVELRDKLARNVDVEKKDINKIVYEVSKSSITRIVEDCRMIDNDDPMQLIFHFILNGKNGSYTLEFNKENQLTFEKLDYVINRNVGTIYEICYTNHEIHSAFSKSIFTNNGLIQDFQQLVDKNWGQHTFLAILNDFMANINEQFIKKHISSHLFEVIDFFEGIGYADNDLFGVRLPNKFLIDFSSGIISKDKQELLENTERVFEEFFTQIYSDIKQVKYDVREDGNQLIYQLCFYKLIEGQLRKIPYSLESHGTKKLTDILYILLSVTYGFVVVVDEIDEGIHDLMIQSVLESVTDSLKGQLIFTTHNTFLMRSFDKNSMYVIDIDANGSKSITSLDHFPTQRNHNIQSQYLKGYFGGMPYPGTIDFDEMLED</sequence>
<proteinExistence type="predicted"/>
<dbReference type="GO" id="GO:0005524">
    <property type="term" value="F:ATP binding"/>
    <property type="evidence" value="ECO:0007669"/>
    <property type="project" value="InterPro"/>
</dbReference>
<evidence type="ECO:0000313" key="3">
    <source>
        <dbReference type="Proteomes" id="UP000014113"/>
    </source>
</evidence>
<reference evidence="2 3" key="1">
    <citation type="submission" date="2013-03" db="EMBL/GenBank/DDBJ databases">
        <title>The Genome Sequence of Enterococcus columbae ATCC_51263 (PacBio/Illumina hybrid assembly).</title>
        <authorList>
            <consortium name="The Broad Institute Genomics Platform"/>
            <consortium name="The Broad Institute Genome Sequencing Center for Infectious Disease"/>
            <person name="Earl A."/>
            <person name="Russ C."/>
            <person name="Gilmore M."/>
            <person name="Surin D."/>
            <person name="Walker B."/>
            <person name="Young S."/>
            <person name="Zeng Q."/>
            <person name="Gargeya S."/>
            <person name="Fitzgerald M."/>
            <person name="Haas B."/>
            <person name="Abouelleil A."/>
            <person name="Allen A.W."/>
            <person name="Alvarado L."/>
            <person name="Arachchi H.M."/>
            <person name="Berlin A.M."/>
            <person name="Chapman S.B."/>
            <person name="Gainer-Dewar J."/>
            <person name="Goldberg J."/>
            <person name="Griggs A."/>
            <person name="Gujja S."/>
            <person name="Hansen M."/>
            <person name="Howarth C."/>
            <person name="Imamovic A."/>
            <person name="Ireland A."/>
            <person name="Larimer J."/>
            <person name="McCowan C."/>
            <person name="Murphy C."/>
            <person name="Pearson M."/>
            <person name="Poon T.W."/>
            <person name="Priest M."/>
            <person name="Roberts A."/>
            <person name="Saif S."/>
            <person name="Shea T."/>
            <person name="Sisk P."/>
            <person name="Sykes S."/>
            <person name="Wortman J."/>
            <person name="Nusbaum C."/>
            <person name="Birren B."/>
        </authorList>
    </citation>
    <scope>NUCLEOTIDE SEQUENCE [LARGE SCALE GENOMIC DNA]</scope>
    <source>
        <strain evidence="2 3">ATCC 51263</strain>
    </source>
</reference>
<dbReference type="GO" id="GO:0016887">
    <property type="term" value="F:ATP hydrolysis activity"/>
    <property type="evidence" value="ECO:0007669"/>
    <property type="project" value="InterPro"/>
</dbReference>
<dbReference type="Gene3D" id="3.40.50.300">
    <property type="entry name" value="P-loop containing nucleotide triphosphate hydrolases"/>
    <property type="match status" value="2"/>
</dbReference>
<evidence type="ECO:0000313" key="2">
    <source>
        <dbReference type="EMBL" id="EOW80248.1"/>
    </source>
</evidence>
<organism evidence="2 3">
    <name type="scientific">Enterococcus columbae DSM 7374 = ATCC 51263</name>
    <dbReference type="NCBI Taxonomy" id="1121865"/>
    <lineage>
        <taxon>Bacteria</taxon>
        <taxon>Bacillati</taxon>
        <taxon>Bacillota</taxon>
        <taxon>Bacilli</taxon>
        <taxon>Lactobacillales</taxon>
        <taxon>Enterococcaceae</taxon>
        <taxon>Enterococcus</taxon>
    </lineage>
</organism>
<dbReference type="InterPro" id="IPR003959">
    <property type="entry name" value="ATPase_AAA_core"/>
</dbReference>
<protein>
    <recommendedName>
        <fullName evidence="1">ATPase AAA-type core domain-containing protein</fullName>
    </recommendedName>
</protein>
<dbReference type="Pfam" id="PF13304">
    <property type="entry name" value="AAA_21"/>
    <property type="match status" value="1"/>
</dbReference>
<gene>
    <name evidence="2" type="ORF">I568_01948</name>
</gene>
<dbReference type="AlphaFoldDB" id="S1N3R6"/>
<keyword evidence="3" id="KW-1185">Reference proteome</keyword>
<comment type="caution">
    <text evidence="2">The sequence shown here is derived from an EMBL/GenBank/DDBJ whole genome shotgun (WGS) entry which is preliminary data.</text>
</comment>
<dbReference type="STRING" id="1121865.OMW_01334"/>
<dbReference type="eggNOG" id="COG1106">
    <property type="taxonomic scope" value="Bacteria"/>
</dbReference>
<dbReference type="OrthoDB" id="9809324at2"/>
<dbReference type="PANTHER" id="PTHR40396:SF1">
    <property type="entry name" value="ATPASE AAA-TYPE CORE DOMAIN-CONTAINING PROTEIN"/>
    <property type="match status" value="1"/>
</dbReference>
<evidence type="ECO:0000259" key="1">
    <source>
        <dbReference type="Pfam" id="PF13304"/>
    </source>
</evidence>
<dbReference type="RefSeq" id="WP_016183475.1">
    <property type="nucleotide sequence ID" value="NZ_JXKI01000004.1"/>
</dbReference>